<name>A0A4Y7SQV6_COPMI</name>
<proteinExistence type="predicted"/>
<organism evidence="1 2">
    <name type="scientific">Coprinellus micaceus</name>
    <name type="common">Glistening ink-cap mushroom</name>
    <name type="synonym">Coprinus micaceus</name>
    <dbReference type="NCBI Taxonomy" id="71717"/>
    <lineage>
        <taxon>Eukaryota</taxon>
        <taxon>Fungi</taxon>
        <taxon>Dikarya</taxon>
        <taxon>Basidiomycota</taxon>
        <taxon>Agaricomycotina</taxon>
        <taxon>Agaricomycetes</taxon>
        <taxon>Agaricomycetidae</taxon>
        <taxon>Agaricales</taxon>
        <taxon>Agaricineae</taxon>
        <taxon>Psathyrellaceae</taxon>
        <taxon>Coprinellus</taxon>
    </lineage>
</organism>
<evidence type="ECO:0000313" key="2">
    <source>
        <dbReference type="Proteomes" id="UP000298030"/>
    </source>
</evidence>
<dbReference type="OrthoDB" id="3099721at2759"/>
<gene>
    <name evidence="1" type="ORF">FA13DRAFT_1390899</name>
</gene>
<dbReference type="AlphaFoldDB" id="A0A4Y7SQV6"/>
<evidence type="ECO:0000313" key="1">
    <source>
        <dbReference type="EMBL" id="TEB24091.1"/>
    </source>
</evidence>
<reference evidence="1 2" key="1">
    <citation type="journal article" date="2019" name="Nat. Ecol. Evol.">
        <title>Megaphylogeny resolves global patterns of mushroom evolution.</title>
        <authorList>
            <person name="Varga T."/>
            <person name="Krizsan K."/>
            <person name="Foldi C."/>
            <person name="Dima B."/>
            <person name="Sanchez-Garcia M."/>
            <person name="Sanchez-Ramirez S."/>
            <person name="Szollosi G.J."/>
            <person name="Szarkandi J.G."/>
            <person name="Papp V."/>
            <person name="Albert L."/>
            <person name="Andreopoulos W."/>
            <person name="Angelini C."/>
            <person name="Antonin V."/>
            <person name="Barry K.W."/>
            <person name="Bougher N.L."/>
            <person name="Buchanan P."/>
            <person name="Buyck B."/>
            <person name="Bense V."/>
            <person name="Catcheside P."/>
            <person name="Chovatia M."/>
            <person name="Cooper J."/>
            <person name="Damon W."/>
            <person name="Desjardin D."/>
            <person name="Finy P."/>
            <person name="Geml J."/>
            <person name="Haridas S."/>
            <person name="Hughes K."/>
            <person name="Justo A."/>
            <person name="Karasinski D."/>
            <person name="Kautmanova I."/>
            <person name="Kiss B."/>
            <person name="Kocsube S."/>
            <person name="Kotiranta H."/>
            <person name="LaButti K.M."/>
            <person name="Lechner B.E."/>
            <person name="Liimatainen K."/>
            <person name="Lipzen A."/>
            <person name="Lukacs Z."/>
            <person name="Mihaltcheva S."/>
            <person name="Morgado L.N."/>
            <person name="Niskanen T."/>
            <person name="Noordeloos M.E."/>
            <person name="Ohm R.A."/>
            <person name="Ortiz-Santana B."/>
            <person name="Ovrebo C."/>
            <person name="Racz N."/>
            <person name="Riley R."/>
            <person name="Savchenko A."/>
            <person name="Shiryaev A."/>
            <person name="Soop K."/>
            <person name="Spirin V."/>
            <person name="Szebenyi C."/>
            <person name="Tomsovsky M."/>
            <person name="Tulloss R.E."/>
            <person name="Uehling J."/>
            <person name="Grigoriev I.V."/>
            <person name="Vagvolgyi C."/>
            <person name="Papp T."/>
            <person name="Martin F.M."/>
            <person name="Miettinen O."/>
            <person name="Hibbett D.S."/>
            <person name="Nagy L.G."/>
        </authorList>
    </citation>
    <scope>NUCLEOTIDE SEQUENCE [LARGE SCALE GENOMIC DNA]</scope>
    <source>
        <strain evidence="1 2">FP101781</strain>
    </source>
</reference>
<sequence length="140" mass="16021">MFMDSFGDWDELDLDSPDIHNLFPHVVQMAFTGLDPDDKREIFVREVVVPVSTSPEGIPQYWKATAVVLAQNYRQWDLDVSRTGELVRNIQARLGVETRPGWYELTGEGGPSLTPKQLKRLVKGSGSRQLCEMFEFYGWL</sequence>
<protein>
    <submittedName>
        <fullName evidence="1">Uncharacterized protein</fullName>
    </submittedName>
</protein>
<comment type="caution">
    <text evidence="1">The sequence shown here is derived from an EMBL/GenBank/DDBJ whole genome shotgun (WGS) entry which is preliminary data.</text>
</comment>
<dbReference type="Proteomes" id="UP000298030">
    <property type="component" value="Unassembled WGS sequence"/>
</dbReference>
<dbReference type="EMBL" id="QPFP01000070">
    <property type="protein sequence ID" value="TEB24091.1"/>
    <property type="molecule type" value="Genomic_DNA"/>
</dbReference>
<accession>A0A4Y7SQV6</accession>
<keyword evidence="2" id="KW-1185">Reference proteome</keyword>